<comment type="caution">
    <text evidence="1">The sequence shown here is derived from an EMBL/GenBank/DDBJ whole genome shotgun (WGS) entry which is preliminary data.</text>
</comment>
<keyword evidence="2" id="KW-1185">Reference proteome</keyword>
<dbReference type="SUPFAM" id="SSF54285">
    <property type="entry name" value="MoaD/ThiS"/>
    <property type="match status" value="1"/>
</dbReference>
<dbReference type="InterPro" id="IPR010035">
    <property type="entry name" value="Thi_S"/>
</dbReference>
<dbReference type="PANTHER" id="PTHR34472:SF1">
    <property type="entry name" value="SULFUR CARRIER PROTEIN THIS"/>
    <property type="match status" value="1"/>
</dbReference>
<reference evidence="1 2" key="2">
    <citation type="submission" date="2020-05" db="EMBL/GenBank/DDBJ databases">
        <title>Draft genome sequence of Desulfovibrio sp. strainFSS-1.</title>
        <authorList>
            <person name="Shimoshige H."/>
            <person name="Kobayashi H."/>
            <person name="Maekawa T."/>
        </authorList>
    </citation>
    <scope>NUCLEOTIDE SEQUENCE [LARGE SCALE GENOMIC DNA]</scope>
    <source>
        <strain evidence="1 2">SIID29052-01</strain>
    </source>
</reference>
<accession>A0A6V8LST1</accession>
<evidence type="ECO:0000313" key="1">
    <source>
        <dbReference type="EMBL" id="GFK92677.1"/>
    </source>
</evidence>
<dbReference type="CDD" id="cd00565">
    <property type="entry name" value="Ubl_ThiS"/>
    <property type="match status" value="1"/>
</dbReference>
<name>A0A6V8LST1_9BACT</name>
<dbReference type="AlphaFoldDB" id="A0A6V8LST1"/>
<dbReference type="Proteomes" id="UP000494245">
    <property type="component" value="Unassembled WGS sequence"/>
</dbReference>
<dbReference type="InterPro" id="IPR016155">
    <property type="entry name" value="Mopterin_synth/thiamin_S_b"/>
</dbReference>
<dbReference type="InterPro" id="IPR012675">
    <property type="entry name" value="Beta-grasp_dom_sf"/>
</dbReference>
<organism evidence="1 2">
    <name type="scientific">Fundidesulfovibrio magnetotacticus</name>
    <dbReference type="NCBI Taxonomy" id="2730080"/>
    <lineage>
        <taxon>Bacteria</taxon>
        <taxon>Pseudomonadati</taxon>
        <taxon>Thermodesulfobacteriota</taxon>
        <taxon>Desulfovibrionia</taxon>
        <taxon>Desulfovibrionales</taxon>
        <taxon>Desulfovibrionaceae</taxon>
        <taxon>Fundidesulfovibrio</taxon>
    </lineage>
</organism>
<sequence>MNLRINGQDAAHPEGLTVEALLAAYGADLSAVVVELNERIIPREHWQDMALKEGDRLEIVSFVGGG</sequence>
<evidence type="ECO:0000313" key="2">
    <source>
        <dbReference type="Proteomes" id="UP000494245"/>
    </source>
</evidence>
<dbReference type="Pfam" id="PF02597">
    <property type="entry name" value="ThiS"/>
    <property type="match status" value="1"/>
</dbReference>
<dbReference type="EMBL" id="BLTE01000001">
    <property type="protein sequence ID" value="GFK92677.1"/>
    <property type="molecule type" value="Genomic_DNA"/>
</dbReference>
<dbReference type="RefSeq" id="WP_173080944.1">
    <property type="nucleotide sequence ID" value="NZ_BLTE01000001.1"/>
</dbReference>
<protein>
    <submittedName>
        <fullName evidence="1">Sulfur carrier protein ThiS</fullName>
    </submittedName>
</protein>
<dbReference type="PANTHER" id="PTHR34472">
    <property type="entry name" value="SULFUR CARRIER PROTEIN THIS"/>
    <property type="match status" value="1"/>
</dbReference>
<dbReference type="NCBIfam" id="TIGR01683">
    <property type="entry name" value="thiS"/>
    <property type="match status" value="1"/>
</dbReference>
<proteinExistence type="predicted"/>
<dbReference type="Gene3D" id="3.10.20.30">
    <property type="match status" value="1"/>
</dbReference>
<reference evidence="1 2" key="1">
    <citation type="submission" date="2020-04" db="EMBL/GenBank/DDBJ databases">
        <authorList>
            <consortium name="Desulfovibrio sp. FSS-1 genome sequencing consortium"/>
            <person name="Shimoshige H."/>
            <person name="Kobayashi H."/>
            <person name="Maekawa T."/>
        </authorList>
    </citation>
    <scope>NUCLEOTIDE SEQUENCE [LARGE SCALE GENOMIC DNA]</scope>
    <source>
        <strain evidence="1 2">SIID29052-01</strain>
    </source>
</reference>
<dbReference type="InterPro" id="IPR003749">
    <property type="entry name" value="ThiS/MoaD-like"/>
</dbReference>
<gene>
    <name evidence="1" type="primary">thiS</name>
    <name evidence="1" type="ORF">NNJEOMEG_00503</name>
</gene>